<dbReference type="InterPro" id="IPR000878">
    <property type="entry name" value="4pyrrol_Mease"/>
</dbReference>
<dbReference type="InterPro" id="IPR048011">
    <property type="entry name" value="NTP-PPase_MazG-like_C"/>
</dbReference>
<evidence type="ECO:0000313" key="3">
    <source>
        <dbReference type="EMBL" id="EMT51063.1"/>
    </source>
</evidence>
<dbReference type="CDD" id="cd11529">
    <property type="entry name" value="NTP-PPase_MazG_Cterm"/>
    <property type="match status" value="1"/>
</dbReference>
<dbReference type="InterPro" id="IPR014777">
    <property type="entry name" value="4pyrrole_Mease_sub1"/>
</dbReference>
<dbReference type="NCBIfam" id="TIGR00444">
    <property type="entry name" value="mazG"/>
    <property type="match status" value="1"/>
</dbReference>
<dbReference type="OrthoDB" id="9808939at2"/>
<proteinExistence type="predicted"/>
<dbReference type="Proteomes" id="UP000012081">
    <property type="component" value="Unassembled WGS sequence"/>
</dbReference>
<dbReference type="GO" id="GO:0047429">
    <property type="term" value="F:nucleoside triphosphate diphosphatase activity"/>
    <property type="evidence" value="ECO:0007669"/>
    <property type="project" value="InterPro"/>
</dbReference>
<dbReference type="Gene3D" id="3.40.1010.10">
    <property type="entry name" value="Cobalt-precorrin-4 Transmethylase, Domain 1"/>
    <property type="match status" value="1"/>
</dbReference>
<dbReference type="GO" id="GO:0006950">
    <property type="term" value="P:response to stress"/>
    <property type="evidence" value="ECO:0007669"/>
    <property type="project" value="UniProtKB-ARBA"/>
</dbReference>
<dbReference type="STRING" id="1300222.I532_19142"/>
<dbReference type="PATRIC" id="fig|1300222.3.peg.4019"/>
<dbReference type="Pfam" id="PF03819">
    <property type="entry name" value="MazG"/>
    <property type="match status" value="1"/>
</dbReference>
<evidence type="ECO:0008006" key="5">
    <source>
        <dbReference type="Google" id="ProtNLM"/>
    </source>
</evidence>
<evidence type="ECO:0000259" key="1">
    <source>
        <dbReference type="Pfam" id="PF00590"/>
    </source>
</evidence>
<dbReference type="InterPro" id="IPR024180">
    <property type="entry name" value="Tetrapyrrole_Mease/MazG_pred"/>
</dbReference>
<dbReference type="RefSeq" id="WP_003390237.1">
    <property type="nucleotide sequence ID" value="NZ_APBN01000010.1"/>
</dbReference>
<dbReference type="CDD" id="cd11723">
    <property type="entry name" value="YabN_N_like"/>
    <property type="match status" value="1"/>
</dbReference>
<keyword evidence="4" id="KW-1185">Reference proteome</keyword>
<organism evidence="3 4">
    <name type="scientific">Brevibacillus borstelensis AK1</name>
    <dbReference type="NCBI Taxonomy" id="1300222"/>
    <lineage>
        <taxon>Bacteria</taxon>
        <taxon>Bacillati</taxon>
        <taxon>Bacillota</taxon>
        <taxon>Bacilli</taxon>
        <taxon>Bacillales</taxon>
        <taxon>Paenibacillaceae</taxon>
        <taxon>Brevibacillus</taxon>
    </lineage>
</organism>
<dbReference type="FunFam" id="1.10.287.1080:FF:000001">
    <property type="entry name" value="Nucleoside triphosphate pyrophosphohydrolase"/>
    <property type="match status" value="1"/>
</dbReference>
<protein>
    <recommendedName>
        <fullName evidence="5">MazG family protein</fullName>
    </recommendedName>
</protein>
<dbReference type="GO" id="GO:0046061">
    <property type="term" value="P:dATP catabolic process"/>
    <property type="evidence" value="ECO:0007669"/>
    <property type="project" value="TreeGrafter"/>
</dbReference>
<dbReference type="SUPFAM" id="SSF101386">
    <property type="entry name" value="all-alpha NTP pyrophosphatases"/>
    <property type="match status" value="2"/>
</dbReference>
<dbReference type="GO" id="GO:0046052">
    <property type="term" value="P:UTP catabolic process"/>
    <property type="evidence" value="ECO:0007669"/>
    <property type="project" value="TreeGrafter"/>
</dbReference>
<dbReference type="Pfam" id="PF00590">
    <property type="entry name" value="TP_methylase"/>
    <property type="match status" value="1"/>
</dbReference>
<dbReference type="GO" id="GO:0046047">
    <property type="term" value="P:TTP catabolic process"/>
    <property type="evidence" value="ECO:0007669"/>
    <property type="project" value="TreeGrafter"/>
</dbReference>
<dbReference type="SUPFAM" id="SSF53790">
    <property type="entry name" value="Tetrapyrrole methylase"/>
    <property type="match status" value="1"/>
</dbReference>
<name>M8DCC5_9BACL</name>
<dbReference type="GO" id="GO:0046076">
    <property type="term" value="P:dTTP catabolic process"/>
    <property type="evidence" value="ECO:0007669"/>
    <property type="project" value="TreeGrafter"/>
</dbReference>
<dbReference type="InterPro" id="IPR048015">
    <property type="entry name" value="NTP-PPase_MazG-like_N"/>
</dbReference>
<dbReference type="EMBL" id="APBN01000010">
    <property type="protein sequence ID" value="EMT51063.1"/>
    <property type="molecule type" value="Genomic_DNA"/>
</dbReference>
<dbReference type="FunFam" id="1.10.287.1080:FF:000003">
    <property type="entry name" value="Nucleoside triphosphate pyrophosphohydrolase"/>
    <property type="match status" value="1"/>
</dbReference>
<dbReference type="PANTHER" id="PTHR30522">
    <property type="entry name" value="NUCLEOSIDE TRIPHOSPHATE PYROPHOSPHOHYDROLASE"/>
    <property type="match status" value="1"/>
</dbReference>
<comment type="caution">
    <text evidence="3">The sequence shown here is derived from an EMBL/GenBank/DDBJ whole genome shotgun (WGS) entry which is preliminary data.</text>
</comment>
<accession>M8DCC5</accession>
<dbReference type="PANTHER" id="PTHR30522:SF0">
    <property type="entry name" value="NUCLEOSIDE TRIPHOSPHATE PYROPHOSPHOHYDROLASE"/>
    <property type="match status" value="1"/>
</dbReference>
<sequence>MNPKGTITVVGLGAGDLDQLPYGLYRTLKEAGHLYVRTSEHPVLAQLAGEVAYTAFDDIYERHGSFDRVYAEIAETLLAKAVEEKEVVYAVPGHPLVAERTVQLLLQEGPGRGVQIEVGGGQSFLDPLFARLRIDPIEGFALLDGTALQAGQVHPGLHTIIAQVYDKLVASEVKLTLMEVLPDEYPVTVATAVGVKDMERIDTVPLYELDRLDHFGNLTLVYVPQAKDEAVLYRQFSFLKDIVATLRSPEGCPWDREQTHQSIRKNLIEETYEVLETIDDEDPDAMCEELGDLLMQIMLHSQMAAEEGYFTVDDVVAGLNQKLIRRHPHVFGDKSADDAGEALANWQEIKAQEKAAKGIAPDRQSKLAGIPRDLPALMYAYKLQKKAAQVGFDWDDVADVYKKIEEEYQELRTAPEEERAGELGDLLFAVVNLARFLGLDPEEALALTNRKFTSRFAYIEKKLQEAGRSFDDTSLEEMDKWWEEAKRMGRGEK</sequence>
<dbReference type="GO" id="GO:0046081">
    <property type="term" value="P:dUTP catabolic process"/>
    <property type="evidence" value="ECO:0007669"/>
    <property type="project" value="TreeGrafter"/>
</dbReference>
<dbReference type="NCBIfam" id="NF007113">
    <property type="entry name" value="PRK09562.1"/>
    <property type="match status" value="1"/>
</dbReference>
<dbReference type="InterPro" id="IPR035013">
    <property type="entry name" value="YabN_N"/>
</dbReference>
<dbReference type="Gene3D" id="1.10.287.1080">
    <property type="entry name" value="MazG-like"/>
    <property type="match status" value="2"/>
</dbReference>
<evidence type="ECO:0000259" key="2">
    <source>
        <dbReference type="Pfam" id="PF03819"/>
    </source>
</evidence>
<dbReference type="InterPro" id="IPR035996">
    <property type="entry name" value="4pyrrol_Methylase_sf"/>
</dbReference>
<dbReference type="GO" id="GO:0006203">
    <property type="term" value="P:dGTP catabolic process"/>
    <property type="evidence" value="ECO:0007669"/>
    <property type="project" value="TreeGrafter"/>
</dbReference>
<feature type="domain" description="NTP pyrophosphohydrolase MazG-like" evidence="2">
    <location>
        <begin position="258"/>
        <end position="331"/>
    </location>
</feature>
<dbReference type="PIRSF" id="PIRSF002845">
    <property type="entry name" value="Ttrprl_mtas_MazG"/>
    <property type="match status" value="1"/>
</dbReference>
<dbReference type="CDD" id="cd11528">
    <property type="entry name" value="NTP-PPase_MazG_Nterm"/>
    <property type="match status" value="1"/>
</dbReference>
<evidence type="ECO:0000313" key="4">
    <source>
        <dbReference type="Proteomes" id="UP000012081"/>
    </source>
</evidence>
<dbReference type="AlphaFoldDB" id="M8DCC5"/>
<dbReference type="GO" id="GO:0008168">
    <property type="term" value="F:methyltransferase activity"/>
    <property type="evidence" value="ECO:0007669"/>
    <property type="project" value="InterPro"/>
</dbReference>
<dbReference type="InterPro" id="IPR011551">
    <property type="entry name" value="NTP_PyrPHydrolase_MazG"/>
</dbReference>
<reference evidence="3 4" key="1">
    <citation type="submission" date="2013-03" db="EMBL/GenBank/DDBJ databases">
        <title>Assembly of a new bacterial strain Brevibacillus borstelensis AK1.</title>
        <authorList>
            <person name="Rajan I."/>
            <person name="PoliReddy D."/>
            <person name="Sugumar T."/>
            <person name="Rathinam K."/>
            <person name="Alqarawi S."/>
            <person name="Khalil A.B."/>
            <person name="Sivakumar N."/>
        </authorList>
    </citation>
    <scope>NUCLEOTIDE SEQUENCE [LARGE SCALE GENOMIC DNA]</scope>
    <source>
        <strain evidence="3 4">AK1</strain>
    </source>
</reference>
<dbReference type="InterPro" id="IPR004518">
    <property type="entry name" value="MazG-like_dom"/>
</dbReference>
<feature type="domain" description="Tetrapyrrole methylase" evidence="1">
    <location>
        <begin position="6"/>
        <end position="209"/>
    </location>
</feature>
<gene>
    <name evidence="3" type="ORF">I532_19142</name>
</gene>